<dbReference type="Proteomes" id="UP000472273">
    <property type="component" value="Unplaced"/>
</dbReference>
<sequence>MTNQFLFPTSHLSPLLYPQTAVQWDPRESEGFLGQARAPALPERALPSFLLTSAWQLACRFSFPPPPIAAGLPPAVSEGWEKMTCPTEPLVPPPVFLQRWLLGEHCVNYPLHSVSN</sequence>
<keyword evidence="2" id="KW-1185">Reference proteome</keyword>
<accession>A0A670ZBF1</accession>
<reference evidence="1" key="1">
    <citation type="submission" date="2025-08" db="UniProtKB">
        <authorList>
            <consortium name="Ensembl"/>
        </authorList>
    </citation>
    <scope>IDENTIFICATION</scope>
</reference>
<name>A0A670ZBF1_PSETE</name>
<dbReference type="Ensembl" id="ENSPTXT00000021163.1">
    <property type="protein sequence ID" value="ENSPTXP00000020539.1"/>
    <property type="gene ID" value="ENSPTXG00000014193.1"/>
</dbReference>
<proteinExistence type="predicted"/>
<evidence type="ECO:0000313" key="1">
    <source>
        <dbReference type="Ensembl" id="ENSPTXP00000020539.1"/>
    </source>
</evidence>
<reference evidence="1" key="2">
    <citation type="submission" date="2025-09" db="UniProtKB">
        <authorList>
            <consortium name="Ensembl"/>
        </authorList>
    </citation>
    <scope>IDENTIFICATION</scope>
</reference>
<protein>
    <submittedName>
        <fullName evidence="1">Uncharacterized protein</fullName>
    </submittedName>
</protein>
<organism evidence="1 2">
    <name type="scientific">Pseudonaja textilis</name>
    <name type="common">Eastern brown snake</name>
    <dbReference type="NCBI Taxonomy" id="8673"/>
    <lineage>
        <taxon>Eukaryota</taxon>
        <taxon>Metazoa</taxon>
        <taxon>Chordata</taxon>
        <taxon>Craniata</taxon>
        <taxon>Vertebrata</taxon>
        <taxon>Euteleostomi</taxon>
        <taxon>Lepidosauria</taxon>
        <taxon>Squamata</taxon>
        <taxon>Bifurcata</taxon>
        <taxon>Unidentata</taxon>
        <taxon>Episquamata</taxon>
        <taxon>Toxicofera</taxon>
        <taxon>Serpentes</taxon>
        <taxon>Colubroidea</taxon>
        <taxon>Elapidae</taxon>
        <taxon>Hydrophiinae</taxon>
        <taxon>Pseudonaja</taxon>
    </lineage>
</organism>
<evidence type="ECO:0000313" key="2">
    <source>
        <dbReference type="Proteomes" id="UP000472273"/>
    </source>
</evidence>
<dbReference type="AlphaFoldDB" id="A0A670ZBF1"/>